<dbReference type="Pfam" id="PF00015">
    <property type="entry name" value="MCPsignal"/>
    <property type="match status" value="1"/>
</dbReference>
<evidence type="ECO:0000256" key="5">
    <source>
        <dbReference type="PROSITE-ProRule" id="PRU00284"/>
    </source>
</evidence>
<dbReference type="PANTHER" id="PTHR32089">
    <property type="entry name" value="METHYL-ACCEPTING CHEMOTAXIS PROTEIN MCPB"/>
    <property type="match status" value="1"/>
</dbReference>
<dbReference type="SMART" id="SM00283">
    <property type="entry name" value="MA"/>
    <property type="match status" value="1"/>
</dbReference>
<evidence type="ECO:0000259" key="9">
    <source>
        <dbReference type="PROSITE" id="PS50885"/>
    </source>
</evidence>
<dbReference type="Gene3D" id="1.10.8.500">
    <property type="entry name" value="HAMP domain in histidine kinase"/>
    <property type="match status" value="1"/>
</dbReference>
<dbReference type="EMBL" id="FWZX01000005">
    <property type="protein sequence ID" value="SMF14516.1"/>
    <property type="molecule type" value="Genomic_DNA"/>
</dbReference>
<dbReference type="Proteomes" id="UP000192917">
    <property type="component" value="Unassembled WGS sequence"/>
</dbReference>
<dbReference type="Pfam" id="PF00672">
    <property type="entry name" value="HAMP"/>
    <property type="match status" value="1"/>
</dbReference>
<keyword evidence="6" id="KW-0472">Membrane</keyword>
<dbReference type="CDD" id="cd06225">
    <property type="entry name" value="HAMP"/>
    <property type="match status" value="1"/>
</dbReference>
<dbReference type="PROSITE" id="PS50885">
    <property type="entry name" value="HAMP"/>
    <property type="match status" value="1"/>
</dbReference>
<reference evidence="10 11" key="1">
    <citation type="submission" date="2017-04" db="EMBL/GenBank/DDBJ databases">
        <authorList>
            <person name="Afonso C.L."/>
            <person name="Miller P.J."/>
            <person name="Scott M.A."/>
            <person name="Spackman E."/>
            <person name="Goraichik I."/>
            <person name="Dimitrov K.M."/>
            <person name="Suarez D.L."/>
            <person name="Swayne D.E."/>
        </authorList>
    </citation>
    <scope>NUCLEOTIDE SEQUENCE [LARGE SCALE GENOMIC DNA]</scope>
    <source>
        <strain evidence="10 11">USBA 355</strain>
    </source>
</reference>
<keyword evidence="6" id="KW-0812">Transmembrane</keyword>
<feature type="domain" description="HAMP" evidence="9">
    <location>
        <begin position="350"/>
        <end position="403"/>
    </location>
</feature>
<evidence type="ECO:0000256" key="6">
    <source>
        <dbReference type="SAM" id="Phobius"/>
    </source>
</evidence>
<sequence>MGRFRLTIRTSLLLVTGLLSAGVVALAGISSLTAWQQMQQSARVVASNRTADLLLTGAGSWAVERGVTNAALSAPEAIDGVTRKAIDERRRAADSAMASALQEIESGPEFQGRDALVSALRADHSALDALRKQADEALAQPRQARPAATAASWAPGITKVIMASQRLRLAAQYLPRNAQTSILLAQDVKHAVWTMSEYAGRERAIVGGLVSSGTAMTPQTLQTLAGLRGRVEQAWSGIEAYLEKAEAAPEIRAQADAVRTAFFDKFEAVRKQVYAAGEAGKPYPIDAHDWIADATAGIDSLLALAKLAGTVSATLAAQSRSLGTTQMAVNATLLVMAGGLALLAFWIVIWRVVRPINRLTGGMQELAEGNLEVELPDGSRGDEVALMSQAVEVFRQNALDVRRLEAEQKAGAERAEADKRRAMNELAETFEASVKGVVEAVAQAAAEMEATAGNLSTTADQTNGQVTTVASAATQASGNVQTVASASEELAASISEIGRQAGESRTIATTAVDKAEATNRQIEGLVEAAQKIGDVISLIQDIAGQTNLLALNATIEAARAGDAGKGFAVVASEVKVLANQVAQATSDISIQVHGIQSATGEAAGSIKEIAHTIAEINENAASIASAVEQQNAATNEIARNVQEASAGTAEVSRNAEGLKAAAQETGAAASQMLQASGGLSRNAQQLGREVEAFIGKIRAA</sequence>
<evidence type="ECO:0000256" key="1">
    <source>
        <dbReference type="ARBA" id="ARBA00004429"/>
    </source>
</evidence>
<protein>
    <submittedName>
        <fullName evidence="10">Methyl-accepting chemotaxis sensory transducer</fullName>
    </submittedName>
</protein>
<dbReference type="PROSITE" id="PS50111">
    <property type="entry name" value="CHEMOTAXIS_TRANSDUC_2"/>
    <property type="match status" value="1"/>
</dbReference>
<dbReference type="STRING" id="560819.SAMN05428998_105271"/>
<feature type="domain" description="T-SNARE coiled-coil homology" evidence="8">
    <location>
        <begin position="596"/>
        <end position="658"/>
    </location>
</feature>
<evidence type="ECO:0000256" key="2">
    <source>
        <dbReference type="ARBA" id="ARBA00022519"/>
    </source>
</evidence>
<evidence type="ECO:0000256" key="3">
    <source>
        <dbReference type="ARBA" id="ARBA00023224"/>
    </source>
</evidence>
<evidence type="ECO:0000259" key="8">
    <source>
        <dbReference type="PROSITE" id="PS50192"/>
    </source>
</evidence>
<keyword evidence="2" id="KW-1003">Cell membrane</keyword>
<dbReference type="GO" id="GO:0007165">
    <property type="term" value="P:signal transduction"/>
    <property type="evidence" value="ECO:0007669"/>
    <property type="project" value="UniProtKB-KW"/>
</dbReference>
<dbReference type="GO" id="GO:0005886">
    <property type="term" value="C:plasma membrane"/>
    <property type="evidence" value="ECO:0007669"/>
    <property type="project" value="UniProtKB-SubCell"/>
</dbReference>
<keyword evidence="2" id="KW-0997">Cell inner membrane</keyword>
<organism evidence="10 11">
    <name type="scientific">Tistlia consotensis USBA 355</name>
    <dbReference type="NCBI Taxonomy" id="560819"/>
    <lineage>
        <taxon>Bacteria</taxon>
        <taxon>Pseudomonadati</taxon>
        <taxon>Pseudomonadota</taxon>
        <taxon>Alphaproteobacteria</taxon>
        <taxon>Rhodospirillales</taxon>
        <taxon>Rhodovibrionaceae</taxon>
        <taxon>Tistlia</taxon>
    </lineage>
</organism>
<dbReference type="AlphaFoldDB" id="A0A1Y6BKZ0"/>
<evidence type="ECO:0000313" key="10">
    <source>
        <dbReference type="EMBL" id="SMF14516.1"/>
    </source>
</evidence>
<comment type="similarity">
    <text evidence="4">Belongs to the methyl-accepting chemotaxis (MCP) protein family.</text>
</comment>
<evidence type="ECO:0000259" key="7">
    <source>
        <dbReference type="PROSITE" id="PS50111"/>
    </source>
</evidence>
<accession>A0A1Y6BKZ0</accession>
<dbReference type="InterPro" id="IPR003660">
    <property type="entry name" value="HAMP_dom"/>
</dbReference>
<dbReference type="PANTHER" id="PTHR32089:SF112">
    <property type="entry name" value="LYSOZYME-LIKE PROTEIN-RELATED"/>
    <property type="match status" value="1"/>
</dbReference>
<keyword evidence="11" id="KW-1185">Reference proteome</keyword>
<keyword evidence="6" id="KW-1133">Transmembrane helix</keyword>
<feature type="domain" description="Methyl-accepting transducer" evidence="7">
    <location>
        <begin position="437"/>
        <end position="673"/>
    </location>
</feature>
<evidence type="ECO:0000313" key="11">
    <source>
        <dbReference type="Proteomes" id="UP000192917"/>
    </source>
</evidence>
<dbReference type="SUPFAM" id="SSF158472">
    <property type="entry name" value="HAMP domain-like"/>
    <property type="match status" value="1"/>
</dbReference>
<dbReference type="InterPro" id="IPR004089">
    <property type="entry name" value="MCPsignal_dom"/>
</dbReference>
<keyword evidence="3 5" id="KW-0807">Transducer</keyword>
<dbReference type="SUPFAM" id="SSF58104">
    <property type="entry name" value="Methyl-accepting chemotaxis protein (MCP) signaling domain"/>
    <property type="match status" value="1"/>
</dbReference>
<dbReference type="PROSITE" id="PS50192">
    <property type="entry name" value="T_SNARE"/>
    <property type="match status" value="1"/>
</dbReference>
<name>A0A1Y6BKZ0_9PROT</name>
<dbReference type="InterPro" id="IPR000727">
    <property type="entry name" value="T_SNARE_dom"/>
</dbReference>
<proteinExistence type="inferred from homology"/>
<comment type="subcellular location">
    <subcellularLocation>
        <location evidence="1">Cell inner membrane</location>
        <topology evidence="1">Multi-pass membrane protein</topology>
    </subcellularLocation>
</comment>
<dbReference type="Gene3D" id="1.10.287.950">
    <property type="entry name" value="Methyl-accepting chemotaxis protein"/>
    <property type="match status" value="1"/>
</dbReference>
<gene>
    <name evidence="10" type="ORF">SAMN05428998_105271</name>
</gene>
<dbReference type="RefSeq" id="WP_085122351.1">
    <property type="nucleotide sequence ID" value="NZ_FWZX01000005.1"/>
</dbReference>
<evidence type="ECO:0000256" key="4">
    <source>
        <dbReference type="ARBA" id="ARBA00029447"/>
    </source>
</evidence>
<dbReference type="SMART" id="SM00304">
    <property type="entry name" value="HAMP"/>
    <property type="match status" value="1"/>
</dbReference>
<feature type="transmembrane region" description="Helical" evidence="6">
    <location>
        <begin position="327"/>
        <end position="349"/>
    </location>
</feature>